<proteinExistence type="predicted"/>
<dbReference type="Proteomes" id="UP000010077">
    <property type="component" value="Chromosome"/>
</dbReference>
<organism evidence="1 2">
    <name type="scientific">Candidatus Endolissoclinum faulkneri L2</name>
    <dbReference type="NCBI Taxonomy" id="1193729"/>
    <lineage>
        <taxon>Bacteria</taxon>
        <taxon>Pseudomonadati</taxon>
        <taxon>Pseudomonadota</taxon>
        <taxon>Alphaproteobacteria</taxon>
        <taxon>Rhodospirillales</taxon>
        <taxon>Rhodospirillaceae</taxon>
        <taxon>Candidatus Endolissoclinum</taxon>
    </lineage>
</organism>
<dbReference type="KEGG" id="thal:A1OE_157"/>
<dbReference type="AlphaFoldDB" id="K7ZC74"/>
<dbReference type="EMBL" id="CP003539">
    <property type="protein sequence ID" value="AFX98361.1"/>
    <property type="molecule type" value="Genomic_DNA"/>
</dbReference>
<name>K7ZC74_9PROT</name>
<keyword evidence="2" id="KW-1185">Reference proteome</keyword>
<sequence length="43" mass="5244">MALCIKFAYEYAFKIVNIRNTLIIPIEINKYQKIIIFVFKYTR</sequence>
<dbReference type="HOGENOM" id="CLU_3231061_0_0_5"/>
<protein>
    <submittedName>
        <fullName evidence="1">Uncharacterized protein</fullName>
    </submittedName>
</protein>
<evidence type="ECO:0000313" key="2">
    <source>
        <dbReference type="Proteomes" id="UP000010077"/>
    </source>
</evidence>
<accession>K7ZC74</accession>
<gene>
    <name evidence="1" type="ORF">A1OE_157</name>
</gene>
<reference evidence="1 2" key="1">
    <citation type="journal article" date="2012" name="Proc. Natl. Acad. Sci. U.S.A.">
        <title>Genome streamlining and chemical defense in a coral reef symbiosis.</title>
        <authorList>
            <person name="Kwan J.C."/>
            <person name="Donia M.S."/>
            <person name="Han A.W."/>
            <person name="Hirose E."/>
            <person name="Haygood M.G."/>
            <person name="Schmidt E.W."/>
        </authorList>
    </citation>
    <scope>NUCLEOTIDE SEQUENCE [LARGE SCALE GENOMIC DNA]</scope>
    <source>
        <strain evidence="1 2">L2</strain>
    </source>
</reference>
<evidence type="ECO:0000313" key="1">
    <source>
        <dbReference type="EMBL" id="AFX98361.1"/>
    </source>
</evidence>